<dbReference type="GeneID" id="66104280"/>
<reference evidence="2" key="1">
    <citation type="submission" date="2020-11" db="EMBL/GenBank/DDBJ databases">
        <title>Adaptations for nitrogen fixation in a non-lichenized fungal sporocarp promotes dispersal by wood-feeding termites.</title>
        <authorList>
            <consortium name="DOE Joint Genome Institute"/>
            <person name="Koch R.A."/>
            <person name="Yoon G."/>
            <person name="Arayal U."/>
            <person name="Lail K."/>
            <person name="Amirebrahimi M."/>
            <person name="Labutti K."/>
            <person name="Lipzen A."/>
            <person name="Riley R."/>
            <person name="Barry K."/>
            <person name="Henrissat B."/>
            <person name="Grigoriev I.V."/>
            <person name="Herr J.R."/>
            <person name="Aime M.C."/>
        </authorList>
    </citation>
    <scope>NUCLEOTIDE SEQUENCE</scope>
    <source>
        <strain evidence="2">MCA 3950</strain>
    </source>
</reference>
<keyword evidence="3" id="KW-1185">Reference proteome</keyword>
<feature type="compositionally biased region" description="Low complexity" evidence="1">
    <location>
        <begin position="101"/>
        <end position="115"/>
    </location>
</feature>
<protein>
    <submittedName>
        <fullName evidence="2">Uncharacterized protein</fullName>
    </submittedName>
</protein>
<evidence type="ECO:0000313" key="3">
    <source>
        <dbReference type="Proteomes" id="UP000812287"/>
    </source>
</evidence>
<evidence type="ECO:0000256" key="1">
    <source>
        <dbReference type="SAM" id="MobiDB-lite"/>
    </source>
</evidence>
<dbReference type="RefSeq" id="XP_043040746.1">
    <property type="nucleotide sequence ID" value="XM_043181984.1"/>
</dbReference>
<accession>A0A9P8ATQ0</accession>
<dbReference type="EMBL" id="MU250532">
    <property type="protein sequence ID" value="KAG7447246.1"/>
    <property type="molecule type" value="Genomic_DNA"/>
</dbReference>
<name>A0A9P8ATQ0_9AGAR</name>
<feature type="compositionally biased region" description="Basic and acidic residues" evidence="1">
    <location>
        <begin position="85"/>
        <end position="100"/>
    </location>
</feature>
<dbReference type="Proteomes" id="UP000812287">
    <property type="component" value="Unassembled WGS sequence"/>
</dbReference>
<comment type="caution">
    <text evidence="2">The sequence shown here is derived from an EMBL/GenBank/DDBJ whole genome shotgun (WGS) entry which is preliminary data.</text>
</comment>
<gene>
    <name evidence="2" type="ORF">BT62DRAFT_71305</name>
</gene>
<evidence type="ECO:0000313" key="2">
    <source>
        <dbReference type="EMBL" id="KAG7447246.1"/>
    </source>
</evidence>
<feature type="region of interest" description="Disordered" evidence="1">
    <location>
        <begin position="78"/>
        <end position="153"/>
    </location>
</feature>
<dbReference type="AlphaFoldDB" id="A0A9P8ATQ0"/>
<sequence length="210" mass="23539">MRCHQKITSRCPEDHVQSRSVANSSFSAADVEIFARRQEELPQKLDRESKCRALILDVRRPSNPWGLSNPGQIQERTTFTSWRRSGTDASKEDNMHERTDSPTMSTSSMLSNSPSVTAQGSRQRKPLRLYPRTGPLESGFAKPDASSFDTDADTTRISETKAIQGGSADAKQNIERGVDELFVTRDLATAEHYFSLLSPGFHYLFVEKLV</sequence>
<organism evidence="2 3">
    <name type="scientific">Guyanagaster necrorhizus</name>
    <dbReference type="NCBI Taxonomy" id="856835"/>
    <lineage>
        <taxon>Eukaryota</taxon>
        <taxon>Fungi</taxon>
        <taxon>Dikarya</taxon>
        <taxon>Basidiomycota</taxon>
        <taxon>Agaricomycotina</taxon>
        <taxon>Agaricomycetes</taxon>
        <taxon>Agaricomycetidae</taxon>
        <taxon>Agaricales</taxon>
        <taxon>Marasmiineae</taxon>
        <taxon>Physalacriaceae</taxon>
        <taxon>Guyanagaster</taxon>
    </lineage>
</organism>
<proteinExistence type="predicted"/>